<keyword evidence="2" id="KW-1185">Reference proteome</keyword>
<accession>A0A6C2CQI1</accession>
<dbReference type="Proteomes" id="UP000389128">
    <property type="component" value="Unassembled WGS sequence"/>
</dbReference>
<proteinExistence type="predicted"/>
<protein>
    <submittedName>
        <fullName evidence="1">Uncharacterized protein</fullName>
    </submittedName>
</protein>
<evidence type="ECO:0000313" key="2">
    <source>
        <dbReference type="Proteomes" id="UP000389128"/>
    </source>
</evidence>
<comment type="caution">
    <text evidence="1">The sequence shown here is derived from an EMBL/GenBank/DDBJ whole genome shotgun (WGS) entry which is preliminary data.</text>
</comment>
<sequence length="62" mass="6675">MVFDPFPKQLTGIAMDENSKPAAAPPLQSSALCAQLPKGLQVFDKNRIFVTNAKINKAVTSD</sequence>
<name>A0A6C2CQI1_9RHOO</name>
<dbReference type="RefSeq" id="WP_148579434.1">
    <property type="nucleotide sequence ID" value="NZ_SDKK01000011.1"/>
</dbReference>
<reference evidence="1 2" key="1">
    <citation type="submission" date="2019-01" db="EMBL/GenBank/DDBJ databases">
        <title>Zoogloea oleivorans genome sequencing and assembly.</title>
        <authorList>
            <person name="Tancsics A."/>
            <person name="Farkas M."/>
            <person name="Kriszt B."/>
            <person name="Maroti G."/>
            <person name="Horvath B."/>
        </authorList>
    </citation>
    <scope>NUCLEOTIDE SEQUENCE [LARGE SCALE GENOMIC DNA]</scope>
    <source>
        <strain evidence="1 2">Buc</strain>
    </source>
</reference>
<organism evidence="1 2">
    <name type="scientific">Zoogloea oleivorans</name>
    <dbReference type="NCBI Taxonomy" id="1552750"/>
    <lineage>
        <taxon>Bacteria</taxon>
        <taxon>Pseudomonadati</taxon>
        <taxon>Pseudomonadota</taxon>
        <taxon>Betaproteobacteria</taxon>
        <taxon>Rhodocyclales</taxon>
        <taxon>Zoogloeaceae</taxon>
        <taxon>Zoogloea</taxon>
    </lineage>
</organism>
<dbReference type="EMBL" id="SDKK01000011">
    <property type="protein sequence ID" value="TYC56141.1"/>
    <property type="molecule type" value="Genomic_DNA"/>
</dbReference>
<evidence type="ECO:0000313" key="1">
    <source>
        <dbReference type="EMBL" id="TYC56141.1"/>
    </source>
</evidence>
<dbReference type="AlphaFoldDB" id="A0A6C2CQI1"/>
<gene>
    <name evidence="1" type="ORF">ETQ85_12625</name>
</gene>